<reference evidence="2" key="1">
    <citation type="journal article" date="2023" name="Mol. Ecol. Resour.">
        <title>Chromosome-level genome assembly of a triploid poplar Populus alba 'Berolinensis'.</title>
        <authorList>
            <person name="Chen S."/>
            <person name="Yu Y."/>
            <person name="Wang X."/>
            <person name="Wang S."/>
            <person name="Zhang T."/>
            <person name="Zhou Y."/>
            <person name="He R."/>
            <person name="Meng N."/>
            <person name="Wang Y."/>
            <person name="Liu W."/>
            <person name="Liu Z."/>
            <person name="Liu J."/>
            <person name="Guo Q."/>
            <person name="Huang H."/>
            <person name="Sederoff R.R."/>
            <person name="Wang G."/>
            <person name="Qu G."/>
            <person name="Chen S."/>
        </authorList>
    </citation>
    <scope>NUCLEOTIDE SEQUENCE</scope>
    <source>
        <strain evidence="2">SC-2020</strain>
    </source>
</reference>
<dbReference type="EMBL" id="JAQIZT010000005">
    <property type="protein sequence ID" value="KAJ6997662.1"/>
    <property type="molecule type" value="Genomic_DNA"/>
</dbReference>
<evidence type="ECO:0000256" key="1">
    <source>
        <dbReference type="SAM" id="Phobius"/>
    </source>
</evidence>
<evidence type="ECO:0000313" key="3">
    <source>
        <dbReference type="Proteomes" id="UP001164929"/>
    </source>
</evidence>
<keyword evidence="3" id="KW-1185">Reference proteome</keyword>
<dbReference type="AlphaFoldDB" id="A0AAD6QW29"/>
<sequence length="40" mass="4716">MALWGSKSLTWARVFLSGLTFLRNQWLVVLPGCLWYLNHH</sequence>
<evidence type="ECO:0000313" key="2">
    <source>
        <dbReference type="EMBL" id="KAJ6997662.1"/>
    </source>
</evidence>
<name>A0AAD6QW29_9ROSI</name>
<keyword evidence="1" id="KW-0472">Membrane</keyword>
<protein>
    <submittedName>
        <fullName evidence="2">Uncharacterized protein</fullName>
    </submittedName>
</protein>
<keyword evidence="1" id="KW-0812">Transmembrane</keyword>
<organism evidence="2 3">
    <name type="scientific">Populus alba x Populus x berolinensis</name>
    <dbReference type="NCBI Taxonomy" id="444605"/>
    <lineage>
        <taxon>Eukaryota</taxon>
        <taxon>Viridiplantae</taxon>
        <taxon>Streptophyta</taxon>
        <taxon>Embryophyta</taxon>
        <taxon>Tracheophyta</taxon>
        <taxon>Spermatophyta</taxon>
        <taxon>Magnoliopsida</taxon>
        <taxon>eudicotyledons</taxon>
        <taxon>Gunneridae</taxon>
        <taxon>Pentapetalae</taxon>
        <taxon>rosids</taxon>
        <taxon>fabids</taxon>
        <taxon>Malpighiales</taxon>
        <taxon>Salicaceae</taxon>
        <taxon>Saliceae</taxon>
        <taxon>Populus</taxon>
    </lineage>
</organism>
<accession>A0AAD6QW29</accession>
<comment type="caution">
    <text evidence="2">The sequence shown here is derived from an EMBL/GenBank/DDBJ whole genome shotgun (WGS) entry which is preliminary data.</text>
</comment>
<feature type="transmembrane region" description="Helical" evidence="1">
    <location>
        <begin position="12"/>
        <end position="37"/>
    </location>
</feature>
<dbReference type="Proteomes" id="UP001164929">
    <property type="component" value="Chromosome 5"/>
</dbReference>
<keyword evidence="1" id="KW-1133">Transmembrane helix</keyword>
<gene>
    <name evidence="2" type="ORF">NC653_014038</name>
</gene>
<proteinExistence type="predicted"/>